<proteinExistence type="predicted"/>
<dbReference type="Proteomes" id="UP001443914">
    <property type="component" value="Unassembled WGS sequence"/>
</dbReference>
<name>A0AAW1MLG0_SAPOF</name>
<keyword evidence="7 8" id="KW-0539">Nucleus</keyword>
<keyword evidence="6 9" id="KW-0804">Transcription</keyword>
<evidence type="ECO:0000313" key="12">
    <source>
        <dbReference type="EMBL" id="KAK9748820.1"/>
    </source>
</evidence>
<protein>
    <recommendedName>
        <fullName evidence="9">Dof zinc finger protein</fullName>
    </recommendedName>
</protein>
<evidence type="ECO:0000256" key="2">
    <source>
        <dbReference type="ARBA" id="ARBA00022771"/>
    </source>
</evidence>
<evidence type="ECO:0000256" key="3">
    <source>
        <dbReference type="ARBA" id="ARBA00022833"/>
    </source>
</evidence>
<dbReference type="PROSITE" id="PS01361">
    <property type="entry name" value="ZF_DOF_1"/>
    <property type="match status" value="1"/>
</dbReference>
<gene>
    <name evidence="12" type="ORF">RND81_02G082800</name>
</gene>
<keyword evidence="3 9" id="KW-0862">Zinc</keyword>
<keyword evidence="4 9" id="KW-0805">Transcription regulation</keyword>
<sequence>METSSDQLFQCPPVPTMMMDRRWRANVDPAPNCPRCASSNTKFCYYNNYSLSQPRFFCKGCRRYWTRGGSLRSVPVGGGCRKSRRSRSVKSSLSSSSVVNTSPIMSSDCSQESGCPDIDMAAVFAKYLNHDHGNLGQEINEATNTTPTTSSEASHDSLTSSSCGMENVFESHMFADDFLDPESQVMKSLNPDHNHQVQEEEAVPGFINPDLASFDDIIEDVFWSEDSNMSDLTWQPITQSREFDSALLPVDQYDVSTDLVSTDNWSYFDNSGFEVFSRT</sequence>
<evidence type="ECO:0000256" key="6">
    <source>
        <dbReference type="ARBA" id="ARBA00023163"/>
    </source>
</evidence>
<dbReference type="PANTHER" id="PTHR31992">
    <property type="entry name" value="DOF ZINC FINGER PROTEIN DOF1.4-RELATED"/>
    <property type="match status" value="1"/>
</dbReference>
<comment type="subcellular location">
    <subcellularLocation>
        <location evidence="8 9">Nucleus</location>
    </subcellularLocation>
</comment>
<comment type="function">
    <text evidence="9">Transcription factor that binds specifically to a 5'-AA[AG]G-3' consensus core sequence.</text>
</comment>
<dbReference type="GO" id="GO:0003677">
    <property type="term" value="F:DNA binding"/>
    <property type="evidence" value="ECO:0007669"/>
    <property type="project" value="UniProtKB-UniRule"/>
</dbReference>
<comment type="caution">
    <text evidence="12">The sequence shown here is derived from an EMBL/GenBank/DDBJ whole genome shotgun (WGS) entry which is preliminary data.</text>
</comment>
<organism evidence="12 13">
    <name type="scientific">Saponaria officinalis</name>
    <name type="common">Common soapwort</name>
    <name type="synonym">Lychnis saponaria</name>
    <dbReference type="NCBI Taxonomy" id="3572"/>
    <lineage>
        <taxon>Eukaryota</taxon>
        <taxon>Viridiplantae</taxon>
        <taxon>Streptophyta</taxon>
        <taxon>Embryophyta</taxon>
        <taxon>Tracheophyta</taxon>
        <taxon>Spermatophyta</taxon>
        <taxon>Magnoliopsida</taxon>
        <taxon>eudicotyledons</taxon>
        <taxon>Gunneridae</taxon>
        <taxon>Pentapetalae</taxon>
        <taxon>Caryophyllales</taxon>
        <taxon>Caryophyllaceae</taxon>
        <taxon>Caryophylleae</taxon>
        <taxon>Saponaria</taxon>
    </lineage>
</organism>
<evidence type="ECO:0000256" key="9">
    <source>
        <dbReference type="RuleBase" id="RU369094"/>
    </source>
</evidence>
<feature type="domain" description="Dof-type" evidence="11">
    <location>
        <begin position="31"/>
        <end position="85"/>
    </location>
</feature>
<evidence type="ECO:0000256" key="5">
    <source>
        <dbReference type="ARBA" id="ARBA00023125"/>
    </source>
</evidence>
<dbReference type="GO" id="GO:0008270">
    <property type="term" value="F:zinc ion binding"/>
    <property type="evidence" value="ECO:0007669"/>
    <property type="project" value="UniProtKB-KW"/>
</dbReference>
<feature type="compositionally biased region" description="Polar residues" evidence="10">
    <location>
        <begin position="140"/>
        <end position="162"/>
    </location>
</feature>
<keyword evidence="1 9" id="KW-0479">Metal-binding</keyword>
<evidence type="ECO:0000256" key="4">
    <source>
        <dbReference type="ARBA" id="ARBA00023015"/>
    </source>
</evidence>
<accession>A0AAW1MLG0</accession>
<evidence type="ECO:0000256" key="10">
    <source>
        <dbReference type="SAM" id="MobiDB-lite"/>
    </source>
</evidence>
<evidence type="ECO:0000313" key="13">
    <source>
        <dbReference type="Proteomes" id="UP001443914"/>
    </source>
</evidence>
<dbReference type="GO" id="GO:0003700">
    <property type="term" value="F:DNA-binding transcription factor activity"/>
    <property type="evidence" value="ECO:0007669"/>
    <property type="project" value="UniProtKB-UniRule"/>
</dbReference>
<keyword evidence="13" id="KW-1185">Reference proteome</keyword>
<dbReference type="InterPro" id="IPR003851">
    <property type="entry name" value="Znf_Dof"/>
</dbReference>
<evidence type="ECO:0000259" key="11">
    <source>
        <dbReference type="PROSITE" id="PS50884"/>
    </source>
</evidence>
<dbReference type="EMBL" id="JBDFQZ010000002">
    <property type="protein sequence ID" value="KAK9748820.1"/>
    <property type="molecule type" value="Genomic_DNA"/>
</dbReference>
<evidence type="ECO:0000256" key="7">
    <source>
        <dbReference type="ARBA" id="ARBA00023242"/>
    </source>
</evidence>
<reference evidence="12" key="1">
    <citation type="submission" date="2024-03" db="EMBL/GenBank/DDBJ databases">
        <title>WGS assembly of Saponaria officinalis var. Norfolk2.</title>
        <authorList>
            <person name="Jenkins J."/>
            <person name="Shu S."/>
            <person name="Grimwood J."/>
            <person name="Barry K."/>
            <person name="Goodstein D."/>
            <person name="Schmutz J."/>
            <person name="Leebens-Mack J."/>
            <person name="Osbourn A."/>
        </authorList>
    </citation>
    <scope>NUCLEOTIDE SEQUENCE [LARGE SCALE GENOMIC DNA]</scope>
    <source>
        <strain evidence="12">JIC</strain>
    </source>
</reference>
<dbReference type="PANTHER" id="PTHR31992:SF316">
    <property type="entry name" value="DOF ZINC FINGER PROTEIN DOF1.2"/>
    <property type="match status" value="1"/>
</dbReference>
<keyword evidence="2 8" id="KW-0863">Zinc-finger</keyword>
<dbReference type="PROSITE" id="PS50884">
    <property type="entry name" value="ZF_DOF_2"/>
    <property type="match status" value="1"/>
</dbReference>
<dbReference type="Pfam" id="PF02701">
    <property type="entry name" value="Zn_ribbon_Dof"/>
    <property type="match status" value="1"/>
</dbReference>
<evidence type="ECO:0000256" key="1">
    <source>
        <dbReference type="ARBA" id="ARBA00022723"/>
    </source>
</evidence>
<evidence type="ECO:0000256" key="8">
    <source>
        <dbReference type="PROSITE-ProRule" id="PRU00071"/>
    </source>
</evidence>
<dbReference type="InterPro" id="IPR045174">
    <property type="entry name" value="Dof"/>
</dbReference>
<dbReference type="GO" id="GO:0005634">
    <property type="term" value="C:nucleus"/>
    <property type="evidence" value="ECO:0007669"/>
    <property type="project" value="UniProtKB-SubCell"/>
</dbReference>
<feature type="region of interest" description="Disordered" evidence="10">
    <location>
        <begin position="136"/>
        <end position="162"/>
    </location>
</feature>
<dbReference type="AlphaFoldDB" id="A0AAW1MLG0"/>
<keyword evidence="5 8" id="KW-0238">DNA-binding</keyword>
<feature type="region of interest" description="Disordered" evidence="10">
    <location>
        <begin position="76"/>
        <end position="95"/>
    </location>
</feature>